<keyword evidence="7" id="KW-0012">Acyltransferase</keyword>
<dbReference type="PhylomeDB" id="B3MWK7"/>
<keyword evidence="6 13" id="KW-0472">Membrane</keyword>
<evidence type="ECO:0000256" key="13">
    <source>
        <dbReference type="SAM" id="Phobius"/>
    </source>
</evidence>
<keyword evidence="3" id="KW-0879">Wnt signaling pathway</keyword>
<keyword evidence="4 13" id="KW-0812">Transmembrane</keyword>
<dbReference type="GO" id="GO:0030258">
    <property type="term" value="P:lipid modification"/>
    <property type="evidence" value="ECO:0007669"/>
    <property type="project" value="TreeGrafter"/>
</dbReference>
<dbReference type="eggNOG" id="KOG4312">
    <property type="taxonomic scope" value="Eukaryota"/>
</dbReference>
<dbReference type="KEGG" id="dan:6505172"/>
<dbReference type="PANTHER" id="PTHR13906">
    <property type="entry name" value="PORCUPINE"/>
    <property type="match status" value="1"/>
</dbReference>
<evidence type="ECO:0000256" key="3">
    <source>
        <dbReference type="ARBA" id="ARBA00022687"/>
    </source>
</evidence>
<organism evidence="14 15">
    <name type="scientific">Drosophila ananassae</name>
    <name type="common">Fruit fly</name>
    <dbReference type="NCBI Taxonomy" id="7217"/>
    <lineage>
        <taxon>Eukaryota</taxon>
        <taxon>Metazoa</taxon>
        <taxon>Ecdysozoa</taxon>
        <taxon>Arthropoda</taxon>
        <taxon>Hexapoda</taxon>
        <taxon>Insecta</taxon>
        <taxon>Pterygota</taxon>
        <taxon>Neoptera</taxon>
        <taxon>Endopterygota</taxon>
        <taxon>Diptera</taxon>
        <taxon>Brachycera</taxon>
        <taxon>Muscomorpha</taxon>
        <taxon>Ephydroidea</taxon>
        <taxon>Drosophilidae</taxon>
        <taxon>Drosophila</taxon>
        <taxon>Sophophora</taxon>
    </lineage>
</organism>
<dbReference type="AlphaFoldDB" id="B3MWK7"/>
<evidence type="ECO:0000256" key="11">
    <source>
        <dbReference type="ARBA" id="ARBA00047978"/>
    </source>
</evidence>
<protein>
    <recommendedName>
        <fullName evidence="10">Protein-serine O-palmitoleoyltransferase porcupine</fullName>
        <ecNumber evidence="9">2.3.1.250</ecNumber>
    </recommendedName>
</protein>
<keyword evidence="15" id="KW-1185">Reference proteome</keyword>
<comment type="similarity">
    <text evidence="8">Belongs to the membrane-bound acyltransferase family. Porcupine subfamily.</text>
</comment>
<dbReference type="GO" id="GO:0061355">
    <property type="term" value="P:Wnt protein secretion"/>
    <property type="evidence" value="ECO:0007669"/>
    <property type="project" value="EnsemblMetazoa"/>
</dbReference>
<evidence type="ECO:0000256" key="4">
    <source>
        <dbReference type="ARBA" id="ARBA00022692"/>
    </source>
</evidence>
<sequence length="517" mass="58284">MDYQYYDEESDYIDVDDADEDVDMEDDDPSPFRQREEDYYAEDGIQLPDGYLESLRSCAQPSLLQVVQYVAPMLMVCLGCRILCSVHAARRKLQPGEATSSGSSSIPLHLIHLASGLMLLYLISSHRLGLILLLSGVGYVLLQLVRLGRRGAAILACVTIGSQFIYELLIWRQRSDWSQLRGIQMVVNMKLISLGFDLTDLGATKSRSIRVPNPLVYLGYIYSPATCCLGPWVSFATYLDSLVPRSRWVVTLRRLIPNLVLCVIALVVSNCIAPFLGEVFATMSHFLGMYFEAMSVRSSHYFVSFIVQALLVACDQGTENESPLMGPLVTQPWRIEWPRSISSLVRSWNVPMHEWLKRYVYGPWKQEGGSSKARTILAVLCTYLVSSLLHGMDLRIYLVLISLAIFGEGEVLLRRHLSSVLDACLSANRCQGRDRCRYTNCPSKRNWLSFRSFLIRLANLGFTVLTIFHLAYLGVVLLGESLESGEGNESFLDHWQRAGYLSHYIGVGTFVLYLFIS</sequence>
<dbReference type="GO" id="GO:1990698">
    <property type="term" value="F:palmitoleoyltransferase activity"/>
    <property type="evidence" value="ECO:0007669"/>
    <property type="project" value="UniProtKB-EC"/>
</dbReference>
<dbReference type="Proteomes" id="UP000007801">
    <property type="component" value="Unassembled WGS sequence"/>
</dbReference>
<gene>
    <name evidence="14" type="primary">Dana\GF22511</name>
    <name evidence="14" type="synonym">dana_GLEANR_6475</name>
    <name evidence="14" type="ORF">GF22511</name>
</gene>
<feature type="transmembrane region" description="Helical" evidence="13">
    <location>
        <begin position="129"/>
        <end position="145"/>
    </location>
</feature>
<dbReference type="InterPro" id="IPR004299">
    <property type="entry name" value="MBOAT_fam"/>
</dbReference>
<reference evidence="14 15" key="1">
    <citation type="journal article" date="2007" name="Nature">
        <title>Evolution of genes and genomes on the Drosophila phylogeny.</title>
        <authorList>
            <consortium name="Drosophila 12 Genomes Consortium"/>
            <person name="Clark A.G."/>
            <person name="Eisen M.B."/>
            <person name="Smith D.R."/>
            <person name="Bergman C.M."/>
            <person name="Oliver B."/>
            <person name="Markow T.A."/>
            <person name="Kaufman T.C."/>
            <person name="Kellis M."/>
            <person name="Gelbart W."/>
            <person name="Iyer V.N."/>
            <person name="Pollard D.A."/>
            <person name="Sackton T.B."/>
            <person name="Larracuente A.M."/>
            <person name="Singh N.D."/>
            <person name="Abad J.P."/>
            <person name="Abt D.N."/>
            <person name="Adryan B."/>
            <person name="Aguade M."/>
            <person name="Akashi H."/>
            <person name="Anderson W.W."/>
            <person name="Aquadro C.F."/>
            <person name="Ardell D.H."/>
            <person name="Arguello R."/>
            <person name="Artieri C.G."/>
            <person name="Barbash D.A."/>
            <person name="Barker D."/>
            <person name="Barsanti P."/>
            <person name="Batterham P."/>
            <person name="Batzoglou S."/>
            <person name="Begun D."/>
            <person name="Bhutkar A."/>
            <person name="Blanco E."/>
            <person name="Bosak S.A."/>
            <person name="Bradley R.K."/>
            <person name="Brand A.D."/>
            <person name="Brent M.R."/>
            <person name="Brooks A.N."/>
            <person name="Brown R.H."/>
            <person name="Butlin R.K."/>
            <person name="Caggese C."/>
            <person name="Calvi B.R."/>
            <person name="Bernardo de Carvalho A."/>
            <person name="Caspi A."/>
            <person name="Castrezana S."/>
            <person name="Celniker S.E."/>
            <person name="Chang J.L."/>
            <person name="Chapple C."/>
            <person name="Chatterji S."/>
            <person name="Chinwalla A."/>
            <person name="Civetta A."/>
            <person name="Clifton S.W."/>
            <person name="Comeron J.M."/>
            <person name="Costello J.C."/>
            <person name="Coyne J.A."/>
            <person name="Daub J."/>
            <person name="David R.G."/>
            <person name="Delcher A.L."/>
            <person name="Delehaunty K."/>
            <person name="Do C.B."/>
            <person name="Ebling H."/>
            <person name="Edwards K."/>
            <person name="Eickbush T."/>
            <person name="Evans J.D."/>
            <person name="Filipski A."/>
            <person name="Findeiss S."/>
            <person name="Freyhult E."/>
            <person name="Fulton L."/>
            <person name="Fulton R."/>
            <person name="Garcia A.C."/>
            <person name="Gardiner A."/>
            <person name="Garfield D.A."/>
            <person name="Garvin B.E."/>
            <person name="Gibson G."/>
            <person name="Gilbert D."/>
            <person name="Gnerre S."/>
            <person name="Godfrey J."/>
            <person name="Good R."/>
            <person name="Gotea V."/>
            <person name="Gravely B."/>
            <person name="Greenberg A.J."/>
            <person name="Griffiths-Jones S."/>
            <person name="Gross S."/>
            <person name="Guigo R."/>
            <person name="Gustafson E.A."/>
            <person name="Haerty W."/>
            <person name="Hahn M.W."/>
            <person name="Halligan D.L."/>
            <person name="Halpern A.L."/>
            <person name="Halter G.M."/>
            <person name="Han M.V."/>
            <person name="Heger A."/>
            <person name="Hillier L."/>
            <person name="Hinrichs A.S."/>
            <person name="Holmes I."/>
            <person name="Hoskins R.A."/>
            <person name="Hubisz M.J."/>
            <person name="Hultmark D."/>
            <person name="Huntley M.A."/>
            <person name="Jaffe D.B."/>
            <person name="Jagadeeshan S."/>
            <person name="Jeck W.R."/>
            <person name="Johnson J."/>
            <person name="Jones C.D."/>
            <person name="Jordan W.C."/>
            <person name="Karpen G.H."/>
            <person name="Kataoka E."/>
            <person name="Keightley P.D."/>
            <person name="Kheradpour P."/>
            <person name="Kirkness E.F."/>
            <person name="Koerich L.B."/>
            <person name="Kristiansen K."/>
            <person name="Kudrna D."/>
            <person name="Kulathinal R.J."/>
            <person name="Kumar S."/>
            <person name="Kwok R."/>
            <person name="Lander E."/>
            <person name="Langley C.H."/>
            <person name="Lapoint R."/>
            <person name="Lazzaro B.P."/>
            <person name="Lee S.J."/>
            <person name="Levesque L."/>
            <person name="Li R."/>
            <person name="Lin C.F."/>
            <person name="Lin M.F."/>
            <person name="Lindblad-Toh K."/>
            <person name="Llopart A."/>
            <person name="Long M."/>
            <person name="Low L."/>
            <person name="Lozovsky E."/>
            <person name="Lu J."/>
            <person name="Luo M."/>
            <person name="Machado C.A."/>
            <person name="Makalowski W."/>
            <person name="Marzo M."/>
            <person name="Matsuda M."/>
            <person name="Matzkin L."/>
            <person name="McAllister B."/>
            <person name="McBride C.S."/>
            <person name="McKernan B."/>
            <person name="McKernan K."/>
            <person name="Mendez-Lago M."/>
            <person name="Minx P."/>
            <person name="Mollenhauer M.U."/>
            <person name="Montooth K."/>
            <person name="Mount S.M."/>
            <person name="Mu X."/>
            <person name="Myers E."/>
            <person name="Negre B."/>
            <person name="Newfeld S."/>
            <person name="Nielsen R."/>
            <person name="Noor M.A."/>
            <person name="O'Grady P."/>
            <person name="Pachter L."/>
            <person name="Papaceit M."/>
            <person name="Parisi M.J."/>
            <person name="Parisi M."/>
            <person name="Parts L."/>
            <person name="Pedersen J.S."/>
            <person name="Pesole G."/>
            <person name="Phillippy A.M."/>
            <person name="Ponting C.P."/>
            <person name="Pop M."/>
            <person name="Porcelli D."/>
            <person name="Powell J.R."/>
            <person name="Prohaska S."/>
            <person name="Pruitt K."/>
            <person name="Puig M."/>
            <person name="Quesneville H."/>
            <person name="Ram K.R."/>
            <person name="Rand D."/>
            <person name="Rasmussen M.D."/>
            <person name="Reed L.K."/>
            <person name="Reenan R."/>
            <person name="Reily A."/>
            <person name="Remington K.A."/>
            <person name="Rieger T.T."/>
            <person name="Ritchie M.G."/>
            <person name="Robin C."/>
            <person name="Rogers Y.H."/>
            <person name="Rohde C."/>
            <person name="Rozas J."/>
            <person name="Rubenfield M.J."/>
            <person name="Ruiz A."/>
            <person name="Russo S."/>
            <person name="Salzberg S.L."/>
            <person name="Sanchez-Gracia A."/>
            <person name="Saranga D.J."/>
            <person name="Sato H."/>
            <person name="Schaeffer S.W."/>
            <person name="Schatz M.C."/>
            <person name="Schlenke T."/>
            <person name="Schwartz R."/>
            <person name="Segarra C."/>
            <person name="Singh R.S."/>
            <person name="Sirot L."/>
            <person name="Sirota M."/>
            <person name="Sisneros N.B."/>
            <person name="Smith C.D."/>
            <person name="Smith T.F."/>
            <person name="Spieth J."/>
            <person name="Stage D.E."/>
            <person name="Stark A."/>
            <person name="Stephan W."/>
            <person name="Strausberg R.L."/>
            <person name="Strempel S."/>
            <person name="Sturgill D."/>
            <person name="Sutton G."/>
            <person name="Sutton G.G."/>
            <person name="Tao W."/>
            <person name="Teichmann S."/>
            <person name="Tobari Y.N."/>
            <person name="Tomimura Y."/>
            <person name="Tsolas J.M."/>
            <person name="Valente V.L."/>
            <person name="Venter E."/>
            <person name="Venter J.C."/>
            <person name="Vicario S."/>
            <person name="Vieira F.G."/>
            <person name="Vilella A.J."/>
            <person name="Villasante A."/>
            <person name="Walenz B."/>
            <person name="Wang J."/>
            <person name="Wasserman M."/>
            <person name="Watts T."/>
            <person name="Wilson D."/>
            <person name="Wilson R.K."/>
            <person name="Wing R.A."/>
            <person name="Wolfner M.F."/>
            <person name="Wong A."/>
            <person name="Wong G.K."/>
            <person name="Wu C.I."/>
            <person name="Wu G."/>
            <person name="Yamamoto D."/>
            <person name="Yang H.P."/>
            <person name="Yang S.P."/>
            <person name="Yorke J.A."/>
            <person name="Yoshida K."/>
            <person name="Zdobnov E."/>
            <person name="Zhang P."/>
            <person name="Zhang Y."/>
            <person name="Zimin A.V."/>
            <person name="Baldwin J."/>
            <person name="Abdouelleil A."/>
            <person name="Abdulkadir J."/>
            <person name="Abebe A."/>
            <person name="Abera B."/>
            <person name="Abreu J."/>
            <person name="Acer S.C."/>
            <person name="Aftuck L."/>
            <person name="Alexander A."/>
            <person name="An P."/>
            <person name="Anderson E."/>
            <person name="Anderson S."/>
            <person name="Arachi H."/>
            <person name="Azer M."/>
            <person name="Bachantsang P."/>
            <person name="Barry A."/>
            <person name="Bayul T."/>
            <person name="Berlin A."/>
            <person name="Bessette D."/>
            <person name="Bloom T."/>
            <person name="Blye J."/>
            <person name="Boguslavskiy L."/>
            <person name="Bonnet C."/>
            <person name="Boukhgalter B."/>
            <person name="Bourzgui I."/>
            <person name="Brown A."/>
            <person name="Cahill P."/>
            <person name="Channer S."/>
            <person name="Cheshatsang Y."/>
            <person name="Chuda L."/>
            <person name="Citroen M."/>
            <person name="Collymore A."/>
            <person name="Cooke P."/>
            <person name="Costello M."/>
            <person name="D'Aco K."/>
            <person name="Daza R."/>
            <person name="De Haan G."/>
            <person name="DeGray S."/>
            <person name="DeMaso C."/>
            <person name="Dhargay N."/>
            <person name="Dooley K."/>
            <person name="Dooley E."/>
            <person name="Doricent M."/>
            <person name="Dorje P."/>
            <person name="Dorjee K."/>
            <person name="Dupes A."/>
            <person name="Elong R."/>
            <person name="Falk J."/>
            <person name="Farina A."/>
            <person name="Faro S."/>
            <person name="Ferguson D."/>
            <person name="Fisher S."/>
            <person name="Foley C.D."/>
            <person name="Franke A."/>
            <person name="Friedrich D."/>
            <person name="Gadbois L."/>
            <person name="Gearin G."/>
            <person name="Gearin C.R."/>
            <person name="Giannoukos G."/>
            <person name="Goode T."/>
            <person name="Graham J."/>
            <person name="Grandbois E."/>
            <person name="Grewal S."/>
            <person name="Gyaltsen K."/>
            <person name="Hafez N."/>
            <person name="Hagos B."/>
            <person name="Hall J."/>
            <person name="Henson C."/>
            <person name="Hollinger A."/>
            <person name="Honan T."/>
            <person name="Huard M.D."/>
            <person name="Hughes L."/>
            <person name="Hurhula B."/>
            <person name="Husby M.E."/>
            <person name="Kamat A."/>
            <person name="Kanga B."/>
            <person name="Kashin S."/>
            <person name="Khazanovich D."/>
            <person name="Kisner P."/>
            <person name="Lance K."/>
            <person name="Lara M."/>
            <person name="Lee W."/>
            <person name="Lennon N."/>
            <person name="Letendre F."/>
            <person name="LeVine R."/>
            <person name="Lipovsky A."/>
            <person name="Liu X."/>
            <person name="Liu J."/>
            <person name="Liu S."/>
            <person name="Lokyitsang T."/>
            <person name="Lokyitsang Y."/>
            <person name="Lubonja R."/>
            <person name="Lui A."/>
            <person name="MacDonald P."/>
            <person name="Magnisalis V."/>
            <person name="Maru K."/>
            <person name="Matthews C."/>
            <person name="McCusker W."/>
            <person name="McDonough S."/>
            <person name="Mehta T."/>
            <person name="Meldrim J."/>
            <person name="Meneus L."/>
            <person name="Mihai O."/>
            <person name="Mihalev A."/>
            <person name="Mihova T."/>
            <person name="Mittelman R."/>
            <person name="Mlenga V."/>
            <person name="Montmayeur A."/>
            <person name="Mulrain L."/>
            <person name="Navidi A."/>
            <person name="Naylor J."/>
            <person name="Negash T."/>
            <person name="Nguyen T."/>
            <person name="Nguyen N."/>
            <person name="Nicol R."/>
            <person name="Norbu C."/>
            <person name="Norbu N."/>
            <person name="Novod N."/>
            <person name="O'Neill B."/>
            <person name="Osman S."/>
            <person name="Markiewicz E."/>
            <person name="Oyono O.L."/>
            <person name="Patti C."/>
            <person name="Phunkhang P."/>
            <person name="Pierre F."/>
            <person name="Priest M."/>
            <person name="Raghuraman S."/>
            <person name="Rege F."/>
            <person name="Reyes R."/>
            <person name="Rise C."/>
            <person name="Rogov P."/>
            <person name="Ross K."/>
            <person name="Ryan E."/>
            <person name="Settipalli S."/>
            <person name="Shea T."/>
            <person name="Sherpa N."/>
            <person name="Shi L."/>
            <person name="Shih D."/>
            <person name="Sparrow T."/>
            <person name="Spaulding J."/>
            <person name="Stalker J."/>
            <person name="Stange-Thomann N."/>
            <person name="Stavropoulos S."/>
            <person name="Stone C."/>
            <person name="Strader C."/>
            <person name="Tesfaye S."/>
            <person name="Thomson T."/>
            <person name="Thoulutsang Y."/>
            <person name="Thoulutsang D."/>
            <person name="Topham K."/>
            <person name="Topping I."/>
            <person name="Tsamla T."/>
            <person name="Vassiliev H."/>
            <person name="Vo A."/>
            <person name="Wangchuk T."/>
            <person name="Wangdi T."/>
            <person name="Weiand M."/>
            <person name="Wilkinson J."/>
            <person name="Wilson A."/>
            <person name="Yadav S."/>
            <person name="Young G."/>
            <person name="Yu Q."/>
            <person name="Zembek L."/>
            <person name="Zhong D."/>
            <person name="Zimmer A."/>
            <person name="Zwirko Z."/>
            <person name="Jaffe D.B."/>
            <person name="Alvarez P."/>
            <person name="Brockman W."/>
            <person name="Butler J."/>
            <person name="Chin C."/>
            <person name="Gnerre S."/>
            <person name="Grabherr M."/>
            <person name="Kleber M."/>
            <person name="Mauceli E."/>
            <person name="MacCallum I."/>
        </authorList>
    </citation>
    <scope>NUCLEOTIDE SEQUENCE [LARGE SCALE GENOMIC DNA]</scope>
    <source>
        <strain evidence="15">Tucson 14024-0371.13</strain>
    </source>
</reference>
<feature type="transmembrane region" description="Helical" evidence="13">
    <location>
        <begin position="152"/>
        <end position="171"/>
    </location>
</feature>
<dbReference type="STRING" id="7217.B3MWK7"/>
<feature type="transmembrane region" description="Helical" evidence="13">
    <location>
        <begin position="255"/>
        <end position="276"/>
    </location>
</feature>
<evidence type="ECO:0000256" key="2">
    <source>
        <dbReference type="ARBA" id="ARBA00022679"/>
    </source>
</evidence>
<dbReference type="EC" id="2.3.1.250" evidence="9"/>
<dbReference type="InParanoid" id="B3MWK7"/>
<evidence type="ECO:0000256" key="8">
    <source>
        <dbReference type="ARBA" id="ARBA00038269"/>
    </source>
</evidence>
<dbReference type="HOGENOM" id="CLU_048745_0_0_1"/>
<feature type="compositionally biased region" description="Acidic residues" evidence="12">
    <location>
        <begin position="1"/>
        <end position="29"/>
    </location>
</feature>
<evidence type="ECO:0000256" key="7">
    <source>
        <dbReference type="ARBA" id="ARBA00023315"/>
    </source>
</evidence>
<evidence type="ECO:0000313" key="15">
    <source>
        <dbReference type="Proteomes" id="UP000007801"/>
    </source>
</evidence>
<feature type="transmembrane region" description="Helical" evidence="13">
    <location>
        <begin position="215"/>
        <end position="235"/>
    </location>
</feature>
<dbReference type="GO" id="GO:0030111">
    <property type="term" value="P:regulation of Wnt signaling pathway"/>
    <property type="evidence" value="ECO:0007669"/>
    <property type="project" value="EnsemblMetazoa"/>
</dbReference>
<name>B3MWK7_DROAN</name>
<dbReference type="OMA" id="WRQRSDW"/>
<feature type="transmembrane region" description="Helical" evidence="13">
    <location>
        <begin position="453"/>
        <end position="478"/>
    </location>
</feature>
<dbReference type="InterPro" id="IPR049941">
    <property type="entry name" value="LPLAT_7/PORCN-like"/>
</dbReference>
<comment type="subcellular location">
    <subcellularLocation>
        <location evidence="1">Membrane</location>
        <topology evidence="1">Multi-pass membrane protein</topology>
    </subcellularLocation>
</comment>
<dbReference type="GO" id="GO:0017147">
    <property type="term" value="F:Wnt-protein binding"/>
    <property type="evidence" value="ECO:0007669"/>
    <property type="project" value="EnsemblMetazoa"/>
</dbReference>
<dbReference type="GO" id="GO:0016486">
    <property type="term" value="P:peptide hormone processing"/>
    <property type="evidence" value="ECO:0007669"/>
    <property type="project" value="EnsemblMetazoa"/>
</dbReference>
<dbReference type="CTD" id="5447"/>
<evidence type="ECO:0000256" key="6">
    <source>
        <dbReference type="ARBA" id="ARBA00023136"/>
    </source>
</evidence>
<evidence type="ECO:0000256" key="10">
    <source>
        <dbReference type="ARBA" id="ARBA00040371"/>
    </source>
</evidence>
<dbReference type="Pfam" id="PF03062">
    <property type="entry name" value="MBOAT"/>
    <property type="match status" value="1"/>
</dbReference>
<evidence type="ECO:0000256" key="12">
    <source>
        <dbReference type="SAM" id="MobiDB-lite"/>
    </source>
</evidence>
<keyword evidence="2" id="KW-0808">Transferase</keyword>
<accession>B3MWK7</accession>
<feature type="transmembrane region" description="Helical" evidence="13">
    <location>
        <begin position="498"/>
        <end position="516"/>
    </location>
</feature>
<dbReference type="EMBL" id="CH902625">
    <property type="protein sequence ID" value="EDV34992.1"/>
    <property type="molecule type" value="Genomic_DNA"/>
</dbReference>
<dbReference type="GO" id="GO:0016055">
    <property type="term" value="P:Wnt signaling pathway"/>
    <property type="evidence" value="ECO:0007669"/>
    <property type="project" value="UniProtKB-KW"/>
</dbReference>
<dbReference type="GO" id="GO:0016020">
    <property type="term" value="C:membrane"/>
    <property type="evidence" value="ECO:0007669"/>
    <property type="project" value="UniProtKB-SubCell"/>
</dbReference>
<dbReference type="GO" id="GO:0005783">
    <property type="term" value="C:endoplasmic reticulum"/>
    <property type="evidence" value="ECO:0007669"/>
    <property type="project" value="EnsemblMetazoa"/>
</dbReference>
<proteinExistence type="inferred from homology"/>
<dbReference type="FunCoup" id="B3MWK7">
    <property type="interactions" value="453"/>
</dbReference>
<dbReference type="OrthoDB" id="5968863at2759"/>
<dbReference type="GeneID" id="6505172"/>
<evidence type="ECO:0000313" key="14">
    <source>
        <dbReference type="EMBL" id="EDV34992.1"/>
    </source>
</evidence>
<evidence type="ECO:0000256" key="9">
    <source>
        <dbReference type="ARBA" id="ARBA00038867"/>
    </source>
</evidence>
<feature type="region of interest" description="Disordered" evidence="12">
    <location>
        <begin position="1"/>
        <end position="33"/>
    </location>
</feature>
<dbReference type="PANTHER" id="PTHR13906:SF12">
    <property type="entry name" value="PROTEIN-SERINE O-PALMITOLEOYLTRANSFERASE PORCUPINE"/>
    <property type="match status" value="1"/>
</dbReference>
<keyword evidence="5 13" id="KW-1133">Transmembrane helix</keyword>
<evidence type="ECO:0000256" key="5">
    <source>
        <dbReference type="ARBA" id="ARBA00022989"/>
    </source>
</evidence>
<comment type="catalytic activity">
    <reaction evidence="11">
        <text>[Wnt protein]-L-serine + (9Z)-hexadecenoyl-CoA = [Wnt protein]-O-(9Z)-hexadecenoyl-L-serine + CoA</text>
        <dbReference type="Rhea" id="RHEA:45336"/>
        <dbReference type="Rhea" id="RHEA-COMP:11170"/>
        <dbReference type="Rhea" id="RHEA-COMP:11171"/>
        <dbReference type="ChEBI" id="CHEBI:29999"/>
        <dbReference type="ChEBI" id="CHEBI:57287"/>
        <dbReference type="ChEBI" id="CHEBI:61540"/>
        <dbReference type="ChEBI" id="CHEBI:85189"/>
        <dbReference type="EC" id="2.3.1.250"/>
    </reaction>
</comment>
<evidence type="ECO:0000256" key="1">
    <source>
        <dbReference type="ARBA" id="ARBA00004141"/>
    </source>
</evidence>